<feature type="domain" description="ABC transporter" evidence="4">
    <location>
        <begin position="6"/>
        <end position="237"/>
    </location>
</feature>
<dbReference type="CDD" id="cd03255">
    <property type="entry name" value="ABC_MJ0796_LolCDE_FtsE"/>
    <property type="match status" value="1"/>
</dbReference>
<protein>
    <submittedName>
        <fullName evidence="5">ABC transporter ATP-binding protein</fullName>
    </submittedName>
</protein>
<dbReference type="SMART" id="SM00382">
    <property type="entry name" value="AAA"/>
    <property type="match status" value="1"/>
</dbReference>
<dbReference type="InterPro" id="IPR017911">
    <property type="entry name" value="MacB-like_ATP-bd"/>
</dbReference>
<reference evidence="6" key="1">
    <citation type="journal article" date="2019" name="Int. J. Syst. Evol. Microbiol.">
        <title>The Global Catalogue of Microorganisms (GCM) 10K type strain sequencing project: providing services to taxonomists for standard genome sequencing and annotation.</title>
        <authorList>
            <consortium name="The Broad Institute Genomics Platform"/>
            <consortium name="The Broad Institute Genome Sequencing Center for Infectious Disease"/>
            <person name="Wu L."/>
            <person name="Ma J."/>
        </authorList>
    </citation>
    <scope>NUCLEOTIDE SEQUENCE [LARGE SCALE GENOMIC DNA]</scope>
    <source>
        <strain evidence="6">CCM 8932</strain>
    </source>
</reference>
<accession>A0ABW1R7U4</accession>
<keyword evidence="3 5" id="KW-0067">ATP-binding</keyword>
<dbReference type="SUPFAM" id="SSF52540">
    <property type="entry name" value="P-loop containing nucleoside triphosphate hydrolases"/>
    <property type="match status" value="1"/>
</dbReference>
<proteinExistence type="predicted"/>
<dbReference type="InterPro" id="IPR003439">
    <property type="entry name" value="ABC_transporter-like_ATP-bd"/>
</dbReference>
<dbReference type="Gene3D" id="3.40.50.300">
    <property type="entry name" value="P-loop containing nucleotide triphosphate hydrolases"/>
    <property type="match status" value="1"/>
</dbReference>
<name>A0ABW1R7U4_9LACO</name>
<dbReference type="InterPro" id="IPR027417">
    <property type="entry name" value="P-loop_NTPase"/>
</dbReference>
<dbReference type="EMBL" id="JBHSSD010000041">
    <property type="protein sequence ID" value="MFC6164927.1"/>
    <property type="molecule type" value="Genomic_DNA"/>
</dbReference>
<dbReference type="InterPro" id="IPR017871">
    <property type="entry name" value="ABC_transporter-like_CS"/>
</dbReference>
<evidence type="ECO:0000256" key="2">
    <source>
        <dbReference type="ARBA" id="ARBA00022741"/>
    </source>
</evidence>
<evidence type="ECO:0000259" key="4">
    <source>
        <dbReference type="PROSITE" id="PS50893"/>
    </source>
</evidence>
<comment type="caution">
    <text evidence="5">The sequence shown here is derived from an EMBL/GenBank/DDBJ whole genome shotgun (WGS) entry which is preliminary data.</text>
</comment>
<sequence>MNENVIAVQELSKNFNLGKGKSISVLKNISFLACSNEFISIVGPSGSGKSTLLRCMSGLLNPTQGSVKLDAIDPYQLSPSKTAKMRRTKLGFIFQSYNLVPALPVFENVVLPLRLSGIKIDRPSVERLLKSLNFTAKLTSFVGTLSGGEQQKVAIARVLVTRARIIFADEPTGAVDAKAKEIIFDRLRKLADNGACVIMVTHDVDLAARTDRALVLKDGQLIKTLTNPDATEILAAIGKG</sequence>
<organism evidence="5 6">
    <name type="scientific">Lactiplantibacillus dongliensis</name>
    <dbReference type="NCBI Taxonomy" id="2559919"/>
    <lineage>
        <taxon>Bacteria</taxon>
        <taxon>Bacillati</taxon>
        <taxon>Bacillota</taxon>
        <taxon>Bacilli</taxon>
        <taxon>Lactobacillales</taxon>
        <taxon>Lactobacillaceae</taxon>
        <taxon>Lactiplantibacillus</taxon>
    </lineage>
</organism>
<evidence type="ECO:0000313" key="5">
    <source>
        <dbReference type="EMBL" id="MFC6164927.1"/>
    </source>
</evidence>
<dbReference type="InterPro" id="IPR015854">
    <property type="entry name" value="ABC_transpr_LolD-like"/>
</dbReference>
<dbReference type="Proteomes" id="UP001596253">
    <property type="component" value="Unassembled WGS sequence"/>
</dbReference>
<keyword evidence="6" id="KW-1185">Reference proteome</keyword>
<evidence type="ECO:0000256" key="1">
    <source>
        <dbReference type="ARBA" id="ARBA00022448"/>
    </source>
</evidence>
<dbReference type="PROSITE" id="PS50893">
    <property type="entry name" value="ABC_TRANSPORTER_2"/>
    <property type="match status" value="1"/>
</dbReference>
<dbReference type="PANTHER" id="PTHR24220:SF692">
    <property type="entry name" value="ABC TRANSPORTER DOMAIN-CONTAINING PROTEIN"/>
    <property type="match status" value="1"/>
</dbReference>
<dbReference type="InterPro" id="IPR003593">
    <property type="entry name" value="AAA+_ATPase"/>
</dbReference>
<dbReference type="Pfam" id="PF00005">
    <property type="entry name" value="ABC_tran"/>
    <property type="match status" value="1"/>
</dbReference>
<gene>
    <name evidence="5" type="ORF">ACFP3T_09625</name>
</gene>
<dbReference type="RefSeq" id="WP_137639710.1">
    <property type="nucleotide sequence ID" value="NZ_BJDK01000009.1"/>
</dbReference>
<evidence type="ECO:0000256" key="3">
    <source>
        <dbReference type="ARBA" id="ARBA00022840"/>
    </source>
</evidence>
<evidence type="ECO:0000313" key="6">
    <source>
        <dbReference type="Proteomes" id="UP001596253"/>
    </source>
</evidence>
<keyword evidence="2" id="KW-0547">Nucleotide-binding</keyword>
<dbReference type="PANTHER" id="PTHR24220">
    <property type="entry name" value="IMPORT ATP-BINDING PROTEIN"/>
    <property type="match status" value="1"/>
</dbReference>
<keyword evidence="1" id="KW-0813">Transport</keyword>
<dbReference type="PROSITE" id="PS00211">
    <property type="entry name" value="ABC_TRANSPORTER_1"/>
    <property type="match status" value="1"/>
</dbReference>
<dbReference type="GO" id="GO:0005524">
    <property type="term" value="F:ATP binding"/>
    <property type="evidence" value="ECO:0007669"/>
    <property type="project" value="UniProtKB-KW"/>
</dbReference>